<organism evidence="1 2">
    <name type="scientific">Pogonophryne albipinna</name>
    <dbReference type="NCBI Taxonomy" id="1090488"/>
    <lineage>
        <taxon>Eukaryota</taxon>
        <taxon>Metazoa</taxon>
        <taxon>Chordata</taxon>
        <taxon>Craniata</taxon>
        <taxon>Vertebrata</taxon>
        <taxon>Euteleostomi</taxon>
        <taxon>Actinopterygii</taxon>
        <taxon>Neopterygii</taxon>
        <taxon>Teleostei</taxon>
        <taxon>Neoteleostei</taxon>
        <taxon>Acanthomorphata</taxon>
        <taxon>Eupercaria</taxon>
        <taxon>Perciformes</taxon>
        <taxon>Notothenioidei</taxon>
        <taxon>Pogonophryne</taxon>
    </lineage>
</organism>
<reference evidence="1" key="1">
    <citation type="submission" date="2022-11" db="EMBL/GenBank/DDBJ databases">
        <title>Chromosome-level genome of Pogonophryne albipinna.</title>
        <authorList>
            <person name="Jo E."/>
        </authorList>
    </citation>
    <scope>NUCLEOTIDE SEQUENCE</scope>
    <source>
        <strain evidence="1">SGF0006</strain>
        <tissue evidence="1">Muscle</tissue>
    </source>
</reference>
<comment type="caution">
    <text evidence="1">The sequence shown here is derived from an EMBL/GenBank/DDBJ whole genome shotgun (WGS) entry which is preliminary data.</text>
</comment>
<keyword evidence="2" id="KW-1185">Reference proteome</keyword>
<proteinExistence type="predicted"/>
<dbReference type="Proteomes" id="UP001219934">
    <property type="component" value="Unassembled WGS sequence"/>
</dbReference>
<dbReference type="InterPro" id="IPR008974">
    <property type="entry name" value="TRAF-like"/>
</dbReference>
<dbReference type="AlphaFoldDB" id="A0AAD6FF93"/>
<evidence type="ECO:0000313" key="1">
    <source>
        <dbReference type="EMBL" id="KAJ4931690.1"/>
    </source>
</evidence>
<feature type="non-terminal residue" evidence="1">
    <location>
        <position position="1"/>
    </location>
</feature>
<dbReference type="Gene3D" id="2.60.210.10">
    <property type="entry name" value="Apoptosis, Tumor Necrosis Factor Receptor Associated Protein 2, Chain A"/>
    <property type="match status" value="1"/>
</dbReference>
<dbReference type="SUPFAM" id="SSF49599">
    <property type="entry name" value="TRAF domain-like"/>
    <property type="match status" value="1"/>
</dbReference>
<gene>
    <name evidence="1" type="ORF">JOQ06_010130</name>
</gene>
<protein>
    <submittedName>
        <fullName evidence="1">Uncharacterized protein</fullName>
    </submittedName>
</protein>
<sequence>MEEMFLSLLIVAQGDPLHSRIPAVIPSFSAAAKSHRSTRCPPGGVVSAPCHPFSSPPSRRNVPVAILESGRPVVLDSAIKVLRFSYMGTINTFSVWREEMGGLSKSSTFSYRASDKLKWCLRVNPECLAEESKGYPSLYFLLLSKQRCTEDVFFPQCQRGRGQSYGILYRKRGGGRMGRVGVRERR</sequence>
<dbReference type="EMBL" id="JAPTMU010000014">
    <property type="protein sequence ID" value="KAJ4931690.1"/>
    <property type="molecule type" value="Genomic_DNA"/>
</dbReference>
<name>A0AAD6FF93_9TELE</name>
<accession>A0AAD6FF93</accession>
<evidence type="ECO:0000313" key="2">
    <source>
        <dbReference type="Proteomes" id="UP001219934"/>
    </source>
</evidence>